<reference evidence="4 5" key="1">
    <citation type="submission" date="2019-07" db="EMBL/GenBank/DDBJ databases">
        <authorList>
            <person name="Duangmal K."/>
            <person name="Teo W.F.A."/>
        </authorList>
    </citation>
    <scope>NUCLEOTIDE SEQUENCE [LARGE SCALE GENOMIC DNA]</scope>
    <source>
        <strain evidence="4 5">TBRC 6029</strain>
    </source>
</reference>
<evidence type="ECO:0000259" key="3">
    <source>
        <dbReference type="Pfam" id="PF13490"/>
    </source>
</evidence>
<protein>
    <recommendedName>
        <fullName evidence="3">Putative zinc-finger domain-containing protein</fullName>
    </recommendedName>
</protein>
<accession>A0A558DHJ8</accession>
<dbReference type="Proteomes" id="UP000320011">
    <property type="component" value="Unassembled WGS sequence"/>
</dbReference>
<evidence type="ECO:0000256" key="1">
    <source>
        <dbReference type="ARBA" id="ARBA00023015"/>
    </source>
</evidence>
<dbReference type="InterPro" id="IPR027383">
    <property type="entry name" value="Znf_put"/>
</dbReference>
<gene>
    <name evidence="4" type="ORF">FNH05_04525</name>
</gene>
<dbReference type="InterPro" id="IPR041916">
    <property type="entry name" value="Anti_sigma_zinc_sf"/>
</dbReference>
<comment type="caution">
    <text evidence="4">The sequence shown here is derived from an EMBL/GenBank/DDBJ whole genome shotgun (WGS) entry which is preliminary data.</text>
</comment>
<dbReference type="EMBL" id="VJWX01000023">
    <property type="protein sequence ID" value="TVT60509.1"/>
    <property type="molecule type" value="Genomic_DNA"/>
</dbReference>
<keyword evidence="1" id="KW-0805">Transcription regulation</keyword>
<dbReference type="RefSeq" id="WP_144585985.1">
    <property type="nucleotide sequence ID" value="NZ_VJWX01000023.1"/>
</dbReference>
<evidence type="ECO:0000313" key="4">
    <source>
        <dbReference type="EMBL" id="TVT60509.1"/>
    </source>
</evidence>
<organism evidence="4 5">
    <name type="scientific">Amycolatopsis rhizosphaerae</name>
    <dbReference type="NCBI Taxonomy" id="2053003"/>
    <lineage>
        <taxon>Bacteria</taxon>
        <taxon>Bacillati</taxon>
        <taxon>Actinomycetota</taxon>
        <taxon>Actinomycetes</taxon>
        <taxon>Pseudonocardiales</taxon>
        <taxon>Pseudonocardiaceae</taxon>
        <taxon>Amycolatopsis</taxon>
    </lineage>
</organism>
<keyword evidence="2" id="KW-0804">Transcription</keyword>
<feature type="domain" description="Putative zinc-finger" evidence="3">
    <location>
        <begin position="3"/>
        <end position="37"/>
    </location>
</feature>
<name>A0A558DHJ8_9PSEU</name>
<proteinExistence type="predicted"/>
<evidence type="ECO:0000313" key="5">
    <source>
        <dbReference type="Proteomes" id="UP000320011"/>
    </source>
</evidence>
<dbReference type="Gene3D" id="1.10.10.1320">
    <property type="entry name" value="Anti-sigma factor, zinc-finger domain"/>
    <property type="match status" value="1"/>
</dbReference>
<evidence type="ECO:0000256" key="2">
    <source>
        <dbReference type="ARBA" id="ARBA00023163"/>
    </source>
</evidence>
<keyword evidence="5" id="KW-1185">Reference proteome</keyword>
<dbReference type="AlphaFoldDB" id="A0A558DHJ8"/>
<sequence length="132" mass="13711">MDCQGCWETVSAIVDGQASPAEEVAAERHLALCPACRDAAARTVAVTRLLRIRHAVPCPDLAPSLLEAFDRQVRGAVAETARAVPAGARPACVPEPNVLWGVGSAPCGCPSGCRCGCQEGDSCRCRPTVLKG</sequence>
<reference evidence="4 5" key="2">
    <citation type="submission" date="2019-08" db="EMBL/GenBank/DDBJ databases">
        <title>Amycolatopsis acidicola sp. nov., isolated from peat swamp forest soil.</title>
        <authorList>
            <person name="Srisuk N."/>
        </authorList>
    </citation>
    <scope>NUCLEOTIDE SEQUENCE [LARGE SCALE GENOMIC DNA]</scope>
    <source>
        <strain evidence="4 5">TBRC 6029</strain>
    </source>
</reference>
<dbReference type="OrthoDB" id="5197868at2"/>
<dbReference type="Pfam" id="PF13490">
    <property type="entry name" value="zf-HC2"/>
    <property type="match status" value="1"/>
</dbReference>